<evidence type="ECO:0000313" key="2">
    <source>
        <dbReference type="EMBL" id="MEY8244395.1"/>
    </source>
</evidence>
<sequence>MNVNIEELITINYELEGLLYLVLHRGEDTPQQIWSMINDKIDALREGIKISEEQDDAAQDSAADDTYNVNDAIAAEPKDIMTVHDIEETSAQHSEEALAPTIEYNIETETIVEEATEAVTESKTETEVAAEPMIEEETESEYEETKNETIESHDTTASDTEEVNEETYEIIEETPSGNEPIRLDEKLARQYSRDLRKAFSLNDRFRFRRELFGNSDAEMNDTLNLVEAMLNREEACDYFYHDLQWDRDNPEVIDFMAIIDKHFSNK</sequence>
<proteinExistence type="predicted"/>
<gene>
    <name evidence="2" type="ORF">AAK873_02030</name>
</gene>
<reference evidence="2 3" key="1">
    <citation type="submission" date="2024-03" db="EMBL/GenBank/DDBJ databases">
        <title>Mouse gut bacterial collection (mGBC) of GemPharmatech.</title>
        <authorList>
            <person name="He Y."/>
            <person name="Dong L."/>
            <person name="Wu D."/>
            <person name="Gao X."/>
            <person name="Lin Z."/>
        </authorList>
    </citation>
    <scope>NUCLEOTIDE SEQUENCE [LARGE SCALE GENOMIC DNA]</scope>
    <source>
        <strain evidence="2 3">54-13</strain>
    </source>
</reference>
<organism evidence="2 3">
    <name type="scientific">Heminiphilus faecis</name>
    <dbReference type="NCBI Taxonomy" id="2601703"/>
    <lineage>
        <taxon>Bacteria</taxon>
        <taxon>Pseudomonadati</taxon>
        <taxon>Bacteroidota</taxon>
        <taxon>Bacteroidia</taxon>
        <taxon>Bacteroidales</taxon>
        <taxon>Muribaculaceae</taxon>
        <taxon>Heminiphilus</taxon>
    </lineage>
</organism>
<protein>
    <submittedName>
        <fullName evidence="2">Uncharacterized protein</fullName>
    </submittedName>
</protein>
<dbReference type="Proteomes" id="UP001565200">
    <property type="component" value="Unassembled WGS sequence"/>
</dbReference>
<feature type="compositionally biased region" description="Acidic residues" evidence="1">
    <location>
        <begin position="133"/>
        <end position="142"/>
    </location>
</feature>
<comment type="caution">
    <text evidence="2">The sequence shown here is derived from an EMBL/GenBank/DDBJ whole genome shotgun (WGS) entry which is preliminary data.</text>
</comment>
<evidence type="ECO:0000256" key="1">
    <source>
        <dbReference type="SAM" id="MobiDB-lite"/>
    </source>
</evidence>
<dbReference type="EMBL" id="JBCLPP010000004">
    <property type="protein sequence ID" value="MEY8244395.1"/>
    <property type="molecule type" value="Genomic_DNA"/>
</dbReference>
<feature type="region of interest" description="Disordered" evidence="1">
    <location>
        <begin position="117"/>
        <end position="163"/>
    </location>
</feature>
<dbReference type="RefSeq" id="WP_147438695.1">
    <property type="nucleotide sequence ID" value="NZ_JBCLPP010000004.1"/>
</dbReference>
<keyword evidence="3" id="KW-1185">Reference proteome</keyword>
<name>A0ABV4CSP6_9BACT</name>
<feature type="compositionally biased region" description="Basic and acidic residues" evidence="1">
    <location>
        <begin position="143"/>
        <end position="156"/>
    </location>
</feature>
<accession>A0ABV4CSP6</accession>
<evidence type="ECO:0000313" key="3">
    <source>
        <dbReference type="Proteomes" id="UP001565200"/>
    </source>
</evidence>